<comment type="similarity">
    <text evidence="2">Belongs to the peptidase M20A family.</text>
</comment>
<dbReference type="SUPFAM" id="SSF53187">
    <property type="entry name" value="Zn-dependent exopeptidases"/>
    <property type="match status" value="1"/>
</dbReference>
<evidence type="ECO:0000256" key="6">
    <source>
        <dbReference type="ARBA" id="ARBA00022833"/>
    </source>
</evidence>
<comment type="caution">
    <text evidence="9">The sequence shown here is derived from an EMBL/GenBank/DDBJ whole genome shotgun (WGS) entry which is preliminary data.</text>
</comment>
<dbReference type="RefSeq" id="WP_126811334.1">
    <property type="nucleotide sequence ID" value="NZ_NGKC01000001.1"/>
</dbReference>
<keyword evidence="6" id="KW-0862">Zinc</keyword>
<evidence type="ECO:0000256" key="5">
    <source>
        <dbReference type="ARBA" id="ARBA00022801"/>
    </source>
</evidence>
<dbReference type="InterPro" id="IPR036264">
    <property type="entry name" value="Bact_exopeptidase_dim_dom"/>
</dbReference>
<dbReference type="SUPFAM" id="SSF55031">
    <property type="entry name" value="Bacterial exopeptidase dimerisation domain"/>
    <property type="match status" value="1"/>
</dbReference>
<dbReference type="Gene3D" id="3.40.630.10">
    <property type="entry name" value="Zn peptidases"/>
    <property type="match status" value="2"/>
</dbReference>
<evidence type="ECO:0000256" key="2">
    <source>
        <dbReference type="ARBA" id="ARBA00006247"/>
    </source>
</evidence>
<dbReference type="GO" id="GO:0006526">
    <property type="term" value="P:L-arginine biosynthetic process"/>
    <property type="evidence" value="ECO:0007669"/>
    <property type="project" value="TreeGrafter"/>
</dbReference>
<dbReference type="NCBIfam" id="TIGR01887">
    <property type="entry name" value="dipeptidaselike"/>
    <property type="match status" value="1"/>
</dbReference>
<dbReference type="InterPro" id="IPR001261">
    <property type="entry name" value="ArgE/DapE_CS"/>
</dbReference>
<gene>
    <name evidence="9" type="ORF">CBF27_00630</name>
</gene>
<dbReference type="AlphaFoldDB" id="A0A430B2G8"/>
<keyword evidence="5" id="KW-0378">Hydrolase</keyword>
<sequence>MTTEQQLTDMVNSLTEEYFAALRKLLRIPSVKGPAAARAPFGEGPREALDTAMTIAGELGFQTKMVNDAVGVAQLGESADYVGVIGHLDVVPAGDGWSYPPFDLTIEDGKAYGRGVLDNKGPALACLFALYAIKQLNLPLTKTVRILFGSDEESGSADIPLYLAAEPAPVYGFTPDCKYPAVYGERGMLRLCLETDICAGSGIAELTGNHHSSMVPDFSRLVFADGYEISAAGKGSPSNAPELGVNSIIQLAQALLADTSGRLPEDVRCYADWLVKSLANQHDGAGLGIDFEDRESGKLQLTPFDWSVTADNTLQLGLTIRYPVTVTEDQILSRLSANLPPHSRIRVVRSLPAVMFPQSHPMLKVMQDVYERCTGMDGTPVTTTGATYARSMPNIVAFGPSFPGQKGIAHNSDEYMLVADLLKNMQIYALTIYELAK</sequence>
<dbReference type="GO" id="GO:0006508">
    <property type="term" value="P:proteolysis"/>
    <property type="evidence" value="ECO:0007669"/>
    <property type="project" value="UniProtKB-KW"/>
</dbReference>
<evidence type="ECO:0000256" key="4">
    <source>
        <dbReference type="ARBA" id="ARBA00022723"/>
    </source>
</evidence>
<dbReference type="GO" id="GO:0008237">
    <property type="term" value="F:metallopeptidase activity"/>
    <property type="evidence" value="ECO:0007669"/>
    <property type="project" value="UniProtKB-KW"/>
</dbReference>
<keyword evidence="10" id="KW-1185">Reference proteome</keyword>
<dbReference type="PANTHER" id="PTHR43808:SF31">
    <property type="entry name" value="N-ACETYL-L-CITRULLINE DEACETYLASE"/>
    <property type="match status" value="1"/>
</dbReference>
<evidence type="ECO:0000256" key="8">
    <source>
        <dbReference type="ARBA" id="ARBA00023049"/>
    </source>
</evidence>
<keyword evidence="3" id="KW-0645">Protease</keyword>
<evidence type="ECO:0000256" key="1">
    <source>
        <dbReference type="ARBA" id="ARBA00001947"/>
    </source>
</evidence>
<keyword evidence="4" id="KW-0479">Metal-binding</keyword>
<evidence type="ECO:0000256" key="3">
    <source>
        <dbReference type="ARBA" id="ARBA00022670"/>
    </source>
</evidence>
<dbReference type="GO" id="GO:0008777">
    <property type="term" value="F:acetylornithine deacetylase activity"/>
    <property type="evidence" value="ECO:0007669"/>
    <property type="project" value="TreeGrafter"/>
</dbReference>
<evidence type="ECO:0000313" key="9">
    <source>
        <dbReference type="EMBL" id="RSU14525.1"/>
    </source>
</evidence>
<comment type="cofactor">
    <cofactor evidence="1">
        <name>Zn(2+)</name>
        <dbReference type="ChEBI" id="CHEBI:29105"/>
    </cofactor>
</comment>
<organism evidence="9 10">
    <name type="scientific">Vagococcus acidifermentans</name>
    <dbReference type="NCBI Taxonomy" id="564710"/>
    <lineage>
        <taxon>Bacteria</taxon>
        <taxon>Bacillati</taxon>
        <taxon>Bacillota</taxon>
        <taxon>Bacilli</taxon>
        <taxon>Lactobacillales</taxon>
        <taxon>Enterococcaceae</taxon>
        <taxon>Vagococcus</taxon>
    </lineage>
</organism>
<dbReference type="GO" id="GO:0016805">
    <property type="term" value="F:dipeptidase activity"/>
    <property type="evidence" value="ECO:0007669"/>
    <property type="project" value="UniProtKB-KW"/>
</dbReference>
<protein>
    <submittedName>
        <fullName evidence="9">Peptidase M20</fullName>
    </submittedName>
</protein>
<dbReference type="InterPro" id="IPR050072">
    <property type="entry name" value="Peptidase_M20A"/>
</dbReference>
<dbReference type="OrthoDB" id="9761532at2"/>
<proteinExistence type="inferred from homology"/>
<keyword evidence="7" id="KW-0224">Dipeptidase</keyword>
<dbReference type="InterPro" id="IPR002933">
    <property type="entry name" value="Peptidase_M20"/>
</dbReference>
<accession>A0A430B2G8</accession>
<dbReference type="GO" id="GO:0008270">
    <property type="term" value="F:zinc ion binding"/>
    <property type="evidence" value="ECO:0007669"/>
    <property type="project" value="InterPro"/>
</dbReference>
<reference evidence="9 10" key="1">
    <citation type="submission" date="2017-05" db="EMBL/GenBank/DDBJ databases">
        <title>Vagococcus spp. assemblies.</title>
        <authorList>
            <person name="Gulvik C.A."/>
        </authorList>
    </citation>
    <scope>NUCLEOTIDE SEQUENCE [LARGE SCALE GENOMIC DNA]</scope>
    <source>
        <strain evidence="9 10">LMG 24798</strain>
    </source>
</reference>
<evidence type="ECO:0000256" key="7">
    <source>
        <dbReference type="ARBA" id="ARBA00022997"/>
    </source>
</evidence>
<dbReference type="EMBL" id="NGKC01000001">
    <property type="protein sequence ID" value="RSU14525.1"/>
    <property type="molecule type" value="Genomic_DNA"/>
</dbReference>
<dbReference type="PROSITE" id="PS00758">
    <property type="entry name" value="ARGE_DAPE_CPG2_1"/>
    <property type="match status" value="1"/>
</dbReference>
<dbReference type="PANTHER" id="PTHR43808">
    <property type="entry name" value="ACETYLORNITHINE DEACETYLASE"/>
    <property type="match status" value="1"/>
</dbReference>
<dbReference type="Proteomes" id="UP000286773">
    <property type="component" value="Unassembled WGS sequence"/>
</dbReference>
<keyword evidence="8" id="KW-0482">Metalloprotease</keyword>
<dbReference type="Pfam" id="PF01546">
    <property type="entry name" value="Peptidase_M20"/>
    <property type="match status" value="1"/>
</dbReference>
<evidence type="ECO:0000313" key="10">
    <source>
        <dbReference type="Proteomes" id="UP000286773"/>
    </source>
</evidence>
<dbReference type="InterPro" id="IPR010964">
    <property type="entry name" value="M20A_pepV-rel"/>
</dbReference>
<name>A0A430B2G8_9ENTE</name>